<feature type="compositionally biased region" description="Basic and acidic residues" evidence="1">
    <location>
        <begin position="180"/>
        <end position="189"/>
    </location>
</feature>
<feature type="compositionally biased region" description="Acidic residues" evidence="1">
    <location>
        <begin position="723"/>
        <end position="739"/>
    </location>
</feature>
<protein>
    <submittedName>
        <fullName evidence="2">Uncharacterized protein</fullName>
    </submittedName>
</protein>
<feature type="region of interest" description="Disordered" evidence="1">
    <location>
        <begin position="271"/>
        <end position="301"/>
    </location>
</feature>
<evidence type="ECO:0000256" key="1">
    <source>
        <dbReference type="SAM" id="MobiDB-lite"/>
    </source>
</evidence>
<feature type="compositionally biased region" description="Basic and acidic residues" evidence="1">
    <location>
        <begin position="649"/>
        <end position="666"/>
    </location>
</feature>
<comment type="caution">
    <text evidence="2">The sequence shown here is derived from an EMBL/GenBank/DDBJ whole genome shotgun (WGS) entry which is preliminary data.</text>
</comment>
<feature type="region of interest" description="Disordered" evidence="1">
    <location>
        <begin position="649"/>
        <end position="764"/>
    </location>
</feature>
<organism evidence="2 3">
    <name type="scientific">Botrytis hyacinthi</name>
    <dbReference type="NCBI Taxonomy" id="278943"/>
    <lineage>
        <taxon>Eukaryota</taxon>
        <taxon>Fungi</taxon>
        <taxon>Dikarya</taxon>
        <taxon>Ascomycota</taxon>
        <taxon>Pezizomycotina</taxon>
        <taxon>Leotiomycetes</taxon>
        <taxon>Helotiales</taxon>
        <taxon>Sclerotiniaceae</taxon>
        <taxon>Botrytis</taxon>
    </lineage>
</organism>
<name>A0A4Z1H2B9_9HELO</name>
<keyword evidence="3" id="KW-1185">Reference proteome</keyword>
<proteinExistence type="predicted"/>
<dbReference type="Proteomes" id="UP000297814">
    <property type="component" value="Unassembled WGS sequence"/>
</dbReference>
<feature type="compositionally biased region" description="Acidic residues" evidence="1">
    <location>
        <begin position="690"/>
        <end position="704"/>
    </location>
</feature>
<feature type="compositionally biased region" description="Polar residues" evidence="1">
    <location>
        <begin position="922"/>
        <end position="932"/>
    </location>
</feature>
<evidence type="ECO:0000313" key="2">
    <source>
        <dbReference type="EMBL" id="TGO42459.1"/>
    </source>
</evidence>
<reference evidence="2 3" key="1">
    <citation type="submission" date="2017-12" db="EMBL/GenBank/DDBJ databases">
        <title>Comparative genomics of Botrytis spp.</title>
        <authorList>
            <person name="Valero-Jimenez C.A."/>
            <person name="Tapia P."/>
            <person name="Veloso J."/>
            <person name="Silva-Moreno E."/>
            <person name="Staats M."/>
            <person name="Valdes J.H."/>
            <person name="Van Kan J.A.L."/>
        </authorList>
    </citation>
    <scope>NUCLEOTIDE SEQUENCE [LARGE SCALE GENOMIC DNA]</scope>
    <source>
        <strain evidence="2 3">Bh0001</strain>
    </source>
</reference>
<dbReference type="InterPro" id="IPR018822">
    <property type="entry name" value="UPF0646"/>
</dbReference>
<dbReference type="EMBL" id="PQXK01000008">
    <property type="protein sequence ID" value="TGO42459.1"/>
    <property type="molecule type" value="Genomic_DNA"/>
</dbReference>
<feature type="compositionally biased region" description="Acidic residues" evidence="1">
    <location>
        <begin position="892"/>
        <end position="907"/>
    </location>
</feature>
<feature type="compositionally biased region" description="Acidic residues" evidence="1">
    <location>
        <begin position="579"/>
        <end position="594"/>
    </location>
</feature>
<dbReference type="Pfam" id="PF10336">
    <property type="entry name" value="DUF2420"/>
    <property type="match status" value="1"/>
</dbReference>
<accession>A0A4Z1H2B9</accession>
<feature type="region of interest" description="Disordered" evidence="1">
    <location>
        <begin position="173"/>
        <end position="251"/>
    </location>
</feature>
<feature type="region of interest" description="Disordered" evidence="1">
    <location>
        <begin position="477"/>
        <end position="503"/>
    </location>
</feature>
<feature type="region of interest" description="Disordered" evidence="1">
    <location>
        <begin position="515"/>
        <end position="610"/>
    </location>
</feature>
<sequence length="957" mass="106539">MSVSSLAHPTFNTMVDDSMEIASEHGHNTAEEDIDIDIDLTTGNVDEDDILDDIDADADFDTNITDVPAHVETDDLMVDDDGDDASYHMEDADLLEEEADDHVMEQEPAVLSFATDEPSGTSFTELHATESNFVGTGISDQFWDEPQELQEQNEVMNAQDIEVNIHGSETVVDNCADSSKNSDSKDSKEFAPISFPHPPTDEHPQPNSPPNSNYDGTTQEELENNVNEPPNPNYDSTTQEEPENNFNEPTNSIEAIDSNVYAEDGKQLGLSTASAESDPTDLNSHTEGQKQEQEQEQVQEQPDLITVSAESGLIDTNDATLESTKDLEHQYHARGIVVKYNNRSYPLIRKSSTDHPNDFFFEDSSVVEKTLTEFCSEIRKVLAEENLPQDDKISLVIEELQLVIEETQLTSYPPDLSLGQIIRLYEQLVNNDGTGEIPPLNLRLVIQPTGPDRFLTLSKGAAEGKGLLDYVTWDAESEDDPTEFGDQTEHYVSESSPDEYNTELEDGDKAIKTINTHDENYDPGSNHDQPNQDVNSTISASAETPQVEQEDKQGEVGNQESVFTTDRKSPETSEQANNETEEDGEFIDYEDVEDSEKPSGDGALKSELPEANESRLHNGRYTDFNLLCVFPDICFCFTCNDIDLTERQSVEEEYPRKLVSNKKENGSDELDDQLGDETTHTDEAAQPQETFDDVESDIDYEEENADNKSNGEEEDGAAPNDTENAEDEIDLNATNDEDREYASYEDNNENEQHEDEKGLELADNRPEVPCDVNEIEQNGDSEGLDLAHHTLETNNVEISYDDDIGDGQQQNFEGDEFDLGVDDEETEFLQNYQLDDDDTFNDNELLNMSVGEVISNTNATFDDAAAEIDSATLSNASIAEPQATKLNFDNGQDQEDEIDYDEDENEENPPSLVVAPQPPTPKSNDSPISTSGKRPRADTDFEDGDESNINEAKRIRS</sequence>
<feature type="compositionally biased region" description="Polar residues" evidence="1">
    <location>
        <begin position="526"/>
        <end position="547"/>
    </location>
</feature>
<evidence type="ECO:0000313" key="3">
    <source>
        <dbReference type="Proteomes" id="UP000297814"/>
    </source>
</evidence>
<feature type="compositionally biased region" description="Basic and acidic residues" evidence="1">
    <location>
        <begin position="750"/>
        <end position="764"/>
    </location>
</feature>
<feature type="compositionally biased region" description="Polar residues" evidence="1">
    <location>
        <begin position="271"/>
        <end position="286"/>
    </location>
</feature>
<dbReference type="AlphaFoldDB" id="A0A4Z1H2B9"/>
<feature type="region of interest" description="Disordered" evidence="1">
    <location>
        <begin position="882"/>
        <end position="957"/>
    </location>
</feature>
<gene>
    <name evidence="2" type="ORF">BHYA_0008g00500</name>
</gene>